<protein>
    <submittedName>
        <fullName evidence="6">LysR family transcriptional regulator</fullName>
    </submittedName>
</protein>
<evidence type="ECO:0000256" key="2">
    <source>
        <dbReference type="ARBA" id="ARBA00023015"/>
    </source>
</evidence>
<organism evidence="6 7">
    <name type="scientific">Paractinoplanes bogorensis</name>
    <dbReference type="NCBI Taxonomy" id="1610840"/>
    <lineage>
        <taxon>Bacteria</taxon>
        <taxon>Bacillati</taxon>
        <taxon>Actinomycetota</taxon>
        <taxon>Actinomycetes</taxon>
        <taxon>Micromonosporales</taxon>
        <taxon>Micromonosporaceae</taxon>
        <taxon>Paractinoplanes</taxon>
    </lineage>
</organism>
<dbReference type="InterPro" id="IPR036390">
    <property type="entry name" value="WH_DNA-bd_sf"/>
</dbReference>
<dbReference type="EMBL" id="JAHKKG010000010">
    <property type="protein sequence ID" value="MBU2668052.1"/>
    <property type="molecule type" value="Genomic_DNA"/>
</dbReference>
<dbReference type="CDD" id="cd05466">
    <property type="entry name" value="PBP2_LTTR_substrate"/>
    <property type="match status" value="1"/>
</dbReference>
<evidence type="ECO:0000259" key="5">
    <source>
        <dbReference type="PROSITE" id="PS50931"/>
    </source>
</evidence>
<keyword evidence="7" id="KW-1185">Reference proteome</keyword>
<evidence type="ECO:0000256" key="4">
    <source>
        <dbReference type="ARBA" id="ARBA00023163"/>
    </source>
</evidence>
<dbReference type="InterPro" id="IPR005119">
    <property type="entry name" value="LysR_subst-bd"/>
</dbReference>
<dbReference type="Gene3D" id="3.40.190.290">
    <property type="match status" value="1"/>
</dbReference>
<comment type="caution">
    <text evidence="6">The sequence shown here is derived from an EMBL/GenBank/DDBJ whole genome shotgun (WGS) entry which is preliminary data.</text>
</comment>
<sequence length="284" mass="30744">MTADLDLRKLRYFVVTAETLHFGRAAELLHIAQPVLTRQIRALESELGAALFDRSSRGTELSEAGAALLPEARALLRSARALQRHARRGTRIVVGFMPGLAPAPLIRALRERFPDLEVDVIRTSWDDQVEVVHDGRAELSLVRLPIDRAGVTVVPVLSEPRVAVLSRDHHLAGRDVVTLDDLAGLPLLQDPMAVPELLGTRTAAEARPQPNVEEKLERVVIDSGFVILPRSTALAYPRPDVVLRPVDGLAPSEVALIRAESASSEVLDTAMKIAGSCLLTAGCG</sequence>
<dbReference type="PRINTS" id="PR00039">
    <property type="entry name" value="HTHLYSR"/>
</dbReference>
<feature type="domain" description="HTH lysR-type" evidence="5">
    <location>
        <begin position="5"/>
        <end position="62"/>
    </location>
</feature>
<evidence type="ECO:0000256" key="1">
    <source>
        <dbReference type="ARBA" id="ARBA00009437"/>
    </source>
</evidence>
<dbReference type="RefSeq" id="WP_215792300.1">
    <property type="nucleotide sequence ID" value="NZ_JAHKKG010000010.1"/>
</dbReference>
<evidence type="ECO:0000313" key="7">
    <source>
        <dbReference type="Proteomes" id="UP001519654"/>
    </source>
</evidence>
<keyword evidence="3" id="KW-0238">DNA-binding</keyword>
<dbReference type="InterPro" id="IPR000847">
    <property type="entry name" value="LysR_HTH_N"/>
</dbReference>
<dbReference type="Gene3D" id="1.10.10.10">
    <property type="entry name" value="Winged helix-like DNA-binding domain superfamily/Winged helix DNA-binding domain"/>
    <property type="match status" value="1"/>
</dbReference>
<reference evidence="6 7" key="1">
    <citation type="submission" date="2021-06" db="EMBL/GenBank/DDBJ databases">
        <title>Actinoplanes lichenicola sp. nov., and Actinoplanes ovalisporus sp. nov., isolated from lichen in Thailand.</title>
        <authorList>
            <person name="Saeng-In P."/>
            <person name="Kanchanasin P."/>
            <person name="Yuki M."/>
            <person name="Kudo T."/>
            <person name="Ohkuma M."/>
            <person name="Phongsopitanun W."/>
            <person name="Tanasupawat S."/>
        </authorList>
    </citation>
    <scope>NUCLEOTIDE SEQUENCE [LARGE SCALE GENOMIC DNA]</scope>
    <source>
        <strain evidence="6 7">NBRC 110975</strain>
    </source>
</reference>
<gene>
    <name evidence="6" type="ORF">KOI35_31530</name>
</gene>
<dbReference type="PANTHER" id="PTHR30346:SF0">
    <property type="entry name" value="HCA OPERON TRANSCRIPTIONAL ACTIVATOR HCAR"/>
    <property type="match status" value="1"/>
</dbReference>
<evidence type="ECO:0000313" key="6">
    <source>
        <dbReference type="EMBL" id="MBU2668052.1"/>
    </source>
</evidence>
<dbReference type="Pfam" id="PF00126">
    <property type="entry name" value="HTH_1"/>
    <property type="match status" value="1"/>
</dbReference>
<comment type="similarity">
    <text evidence="1">Belongs to the LysR transcriptional regulatory family.</text>
</comment>
<evidence type="ECO:0000256" key="3">
    <source>
        <dbReference type="ARBA" id="ARBA00023125"/>
    </source>
</evidence>
<dbReference type="PROSITE" id="PS50931">
    <property type="entry name" value="HTH_LYSR"/>
    <property type="match status" value="1"/>
</dbReference>
<dbReference type="Proteomes" id="UP001519654">
    <property type="component" value="Unassembled WGS sequence"/>
</dbReference>
<name>A0ABS5YX94_9ACTN</name>
<dbReference type="PANTHER" id="PTHR30346">
    <property type="entry name" value="TRANSCRIPTIONAL DUAL REGULATOR HCAR-RELATED"/>
    <property type="match status" value="1"/>
</dbReference>
<keyword evidence="4" id="KW-0804">Transcription</keyword>
<proteinExistence type="inferred from homology"/>
<keyword evidence="2" id="KW-0805">Transcription regulation</keyword>
<dbReference type="SUPFAM" id="SSF46785">
    <property type="entry name" value="Winged helix' DNA-binding domain"/>
    <property type="match status" value="1"/>
</dbReference>
<dbReference type="SUPFAM" id="SSF53850">
    <property type="entry name" value="Periplasmic binding protein-like II"/>
    <property type="match status" value="1"/>
</dbReference>
<dbReference type="Pfam" id="PF03466">
    <property type="entry name" value="LysR_substrate"/>
    <property type="match status" value="1"/>
</dbReference>
<dbReference type="InterPro" id="IPR036388">
    <property type="entry name" value="WH-like_DNA-bd_sf"/>
</dbReference>
<accession>A0ABS5YX94</accession>